<dbReference type="EMBL" id="JASPKY010000104">
    <property type="protein sequence ID" value="KAK9737101.1"/>
    <property type="molecule type" value="Genomic_DNA"/>
</dbReference>
<dbReference type="PANTHER" id="PTHR33776">
    <property type="entry name" value="ENDO/EXONUCLEASE/PHOSPHATASE DOMAIN-CONTAINING PROTEIN"/>
    <property type="match status" value="1"/>
</dbReference>
<name>A0AAW1LTF6_POPJA</name>
<dbReference type="SUPFAM" id="SSF56219">
    <property type="entry name" value="DNase I-like"/>
    <property type="match status" value="1"/>
</dbReference>
<proteinExistence type="predicted"/>
<evidence type="ECO:0000313" key="1">
    <source>
        <dbReference type="EMBL" id="KAK9737101.1"/>
    </source>
</evidence>
<dbReference type="AlphaFoldDB" id="A0AAW1LTF6"/>
<reference evidence="1 2" key="1">
    <citation type="journal article" date="2024" name="BMC Genomics">
        <title>De novo assembly and annotation of Popillia japonica's genome with initial clues to its potential as an invasive pest.</title>
        <authorList>
            <person name="Cucini C."/>
            <person name="Boschi S."/>
            <person name="Funari R."/>
            <person name="Cardaioli E."/>
            <person name="Iannotti N."/>
            <person name="Marturano G."/>
            <person name="Paoli F."/>
            <person name="Bruttini M."/>
            <person name="Carapelli A."/>
            <person name="Frati F."/>
            <person name="Nardi F."/>
        </authorList>
    </citation>
    <scope>NUCLEOTIDE SEQUENCE [LARGE SCALE GENOMIC DNA]</scope>
    <source>
        <strain evidence="1">DMR45628</strain>
    </source>
</reference>
<dbReference type="InterPro" id="IPR036691">
    <property type="entry name" value="Endo/exonu/phosph_ase_sf"/>
</dbReference>
<dbReference type="PANTHER" id="PTHR33776:SF3">
    <property type="entry name" value="PHD-TYPE DOMAIN-CONTAINING PROTEIN"/>
    <property type="match status" value="1"/>
</dbReference>
<keyword evidence="2" id="KW-1185">Reference proteome</keyword>
<sequence length="205" mass="23783">MELMFLKNCKFLFITEHWLYSFELEAITIPGFTLASFYNRRRETWWFCYICMSTDISFDTGYDLDFEPNDFCFEFCAAKVHCELQTFLLICIYRSPSSSFQEFYYHLEGLLAKIADLSLVTIAAGDFNVDFLQNDPKSVQIKNILTSFNAKVMIREPTKVSTTISTCLDNIIVLNAWRNPCCTTNDSSILARQYFASTKIIVIQI</sequence>
<protein>
    <recommendedName>
        <fullName evidence="3">Endonuclease/exonuclease/phosphatase domain-containing protein</fullName>
    </recommendedName>
</protein>
<evidence type="ECO:0000313" key="2">
    <source>
        <dbReference type="Proteomes" id="UP001458880"/>
    </source>
</evidence>
<evidence type="ECO:0008006" key="3">
    <source>
        <dbReference type="Google" id="ProtNLM"/>
    </source>
</evidence>
<gene>
    <name evidence="1" type="ORF">QE152_g10954</name>
</gene>
<comment type="caution">
    <text evidence="1">The sequence shown here is derived from an EMBL/GenBank/DDBJ whole genome shotgun (WGS) entry which is preliminary data.</text>
</comment>
<organism evidence="1 2">
    <name type="scientific">Popillia japonica</name>
    <name type="common">Japanese beetle</name>
    <dbReference type="NCBI Taxonomy" id="7064"/>
    <lineage>
        <taxon>Eukaryota</taxon>
        <taxon>Metazoa</taxon>
        <taxon>Ecdysozoa</taxon>
        <taxon>Arthropoda</taxon>
        <taxon>Hexapoda</taxon>
        <taxon>Insecta</taxon>
        <taxon>Pterygota</taxon>
        <taxon>Neoptera</taxon>
        <taxon>Endopterygota</taxon>
        <taxon>Coleoptera</taxon>
        <taxon>Polyphaga</taxon>
        <taxon>Scarabaeiformia</taxon>
        <taxon>Scarabaeidae</taxon>
        <taxon>Rutelinae</taxon>
        <taxon>Popillia</taxon>
    </lineage>
</organism>
<accession>A0AAW1LTF6</accession>
<dbReference type="Gene3D" id="3.60.10.10">
    <property type="entry name" value="Endonuclease/exonuclease/phosphatase"/>
    <property type="match status" value="1"/>
</dbReference>
<dbReference type="Proteomes" id="UP001458880">
    <property type="component" value="Unassembled WGS sequence"/>
</dbReference>